<evidence type="ECO:0000256" key="1">
    <source>
        <dbReference type="SAM" id="MobiDB-lite"/>
    </source>
</evidence>
<keyword evidence="3" id="KW-1185">Reference proteome</keyword>
<sequence>MDRFDPASGPEVPEADRAEQETPVVEQDDADTTAEESPGSLEVNDADAAEQARVVPDDDEYPHG</sequence>
<feature type="region of interest" description="Disordered" evidence="1">
    <location>
        <begin position="1"/>
        <end position="64"/>
    </location>
</feature>
<reference evidence="2 3" key="1">
    <citation type="submission" date="2019-04" db="EMBL/GenBank/DDBJ databases">
        <title>Rhodococcus oryzae sp. nov., a novel actinomycete isolated from rhizosphere soil of rice (Oryza sativa L.).</title>
        <authorList>
            <person name="Li C."/>
        </authorList>
    </citation>
    <scope>NUCLEOTIDE SEQUENCE [LARGE SCALE GENOMIC DNA]</scope>
    <source>
        <strain evidence="2 3">NEAU-CX67</strain>
    </source>
</reference>
<accession>A0ABY2RJ20</accession>
<protein>
    <submittedName>
        <fullName evidence="2">Uncharacterized protein</fullName>
    </submittedName>
</protein>
<dbReference type="Proteomes" id="UP000305109">
    <property type="component" value="Unassembled WGS sequence"/>
</dbReference>
<evidence type="ECO:0000313" key="2">
    <source>
        <dbReference type="EMBL" id="TJZ77123.1"/>
    </source>
</evidence>
<dbReference type="EMBL" id="SUMD01000006">
    <property type="protein sequence ID" value="TJZ77123.1"/>
    <property type="molecule type" value="Genomic_DNA"/>
</dbReference>
<proteinExistence type="predicted"/>
<organism evidence="2 3">
    <name type="scientific">Rhodococcus oryzae</name>
    <dbReference type="NCBI Taxonomy" id="2571143"/>
    <lineage>
        <taxon>Bacteria</taxon>
        <taxon>Bacillati</taxon>
        <taxon>Actinomycetota</taxon>
        <taxon>Actinomycetes</taxon>
        <taxon>Mycobacteriales</taxon>
        <taxon>Nocardiaceae</taxon>
        <taxon>Rhodococcus</taxon>
    </lineage>
</organism>
<gene>
    <name evidence="2" type="ORF">FCG67_14905</name>
</gene>
<evidence type="ECO:0000313" key="3">
    <source>
        <dbReference type="Proteomes" id="UP000305109"/>
    </source>
</evidence>
<dbReference type="RefSeq" id="WP_136910512.1">
    <property type="nucleotide sequence ID" value="NZ_SUMD01000006.1"/>
</dbReference>
<name>A0ABY2RJ20_9NOCA</name>
<comment type="caution">
    <text evidence="2">The sequence shown here is derived from an EMBL/GenBank/DDBJ whole genome shotgun (WGS) entry which is preliminary data.</text>
</comment>